<keyword evidence="6" id="KW-1185">Reference proteome</keyword>
<proteinExistence type="inferred from homology"/>
<dbReference type="NCBIfam" id="NF003661">
    <property type="entry name" value="PRK05291.1-3"/>
    <property type="match status" value="1"/>
</dbReference>
<dbReference type="Pfam" id="PF01926">
    <property type="entry name" value="MMR_HSR1"/>
    <property type="match status" value="1"/>
</dbReference>
<name>A0ABM1VRU4_APLCA</name>
<feature type="domain" description="TrmE-type G" evidence="5">
    <location>
        <begin position="255"/>
        <end position="456"/>
    </location>
</feature>
<evidence type="ECO:0000313" key="6">
    <source>
        <dbReference type="Proteomes" id="UP000694888"/>
    </source>
</evidence>
<sequence>MFARLNVLRQYCLLSGRTANFFQWTKDSTQIKYFFSSSVPHSTIFALSSGAGKCGVAVIRLSGSKSSYALKQLCGKVTKPRTASLCKLMNPQTQELLDRALVLWFPGPKSFTGEDCAELHIHGGPAVVSAVLTALGSLSGLTPALPGEFSKRAFANGKLDLTEVEGLGDLIHAETEAQRKQALRQMEGDLNQLYTGWRTGLIKSLANVEAFIDFSEEENIEDDVIELVTTSVMKIQTEMEAHLRDSRKGERLRDGVHAVILGEPNVGKSSLLNFLCQRPAAIVSPLAGTTRDVVETALNIAGYPVLISDTAGLRESCDVIEKEGISRALDRAEKADLKILVLDFEVHGANLSNVDFPTFLSSYLSDMRLYQNNFREADSVHDSPSNSDQSLSFDQVPEDSWEVLVVVNKSDLARVSDLKQVSQHASGSVCFVSCKTGQGLDRFLHVLAGRIKDLCGDPLTSSSSLTQTRHRHHLSRCKQHLEDFHNLLSYDVVIAAEKLRRATRELALITGAVSTEDVLDVIFRDFCIGK</sequence>
<dbReference type="PROSITE" id="PS51709">
    <property type="entry name" value="G_TRME"/>
    <property type="match status" value="1"/>
</dbReference>
<dbReference type="Pfam" id="PF12631">
    <property type="entry name" value="MnmE_helical"/>
    <property type="match status" value="1"/>
</dbReference>
<reference evidence="7 8" key="1">
    <citation type="submission" date="2025-05" db="UniProtKB">
        <authorList>
            <consortium name="RefSeq"/>
        </authorList>
    </citation>
    <scope>IDENTIFICATION</scope>
</reference>
<dbReference type="RefSeq" id="XP_035825136.1">
    <property type="nucleotide sequence ID" value="XM_035969243.1"/>
</dbReference>
<dbReference type="InterPro" id="IPR027368">
    <property type="entry name" value="MnmE_dom2"/>
</dbReference>
<dbReference type="RefSeq" id="XP_005096541.1">
    <property type="nucleotide sequence ID" value="XM_005096484.3"/>
</dbReference>
<evidence type="ECO:0000256" key="3">
    <source>
        <dbReference type="ARBA" id="ARBA00022741"/>
    </source>
</evidence>
<evidence type="ECO:0000256" key="2">
    <source>
        <dbReference type="ARBA" id="ARBA00022694"/>
    </source>
</evidence>
<dbReference type="SUPFAM" id="SSF52540">
    <property type="entry name" value="P-loop containing nucleoside triphosphate hydrolases"/>
    <property type="match status" value="1"/>
</dbReference>
<dbReference type="InterPro" id="IPR025867">
    <property type="entry name" value="MnmE_helical"/>
</dbReference>
<dbReference type="InterPro" id="IPR018948">
    <property type="entry name" value="GTP-bd_TrmE_N"/>
</dbReference>
<accession>A0ABM1VRU4</accession>
<keyword evidence="3" id="KW-0547">Nucleotide-binding</keyword>
<evidence type="ECO:0000256" key="4">
    <source>
        <dbReference type="ARBA" id="ARBA00023134"/>
    </source>
</evidence>
<dbReference type="GeneID" id="101861274"/>
<dbReference type="Gene3D" id="1.20.120.430">
    <property type="entry name" value="tRNA modification GTPase MnmE domain 2"/>
    <property type="match status" value="1"/>
</dbReference>
<dbReference type="InterPro" id="IPR006073">
    <property type="entry name" value="GTP-bd"/>
</dbReference>
<dbReference type="InterPro" id="IPR031168">
    <property type="entry name" value="G_TrmE"/>
</dbReference>
<comment type="similarity">
    <text evidence="1">Belongs to the TRAFAC class TrmE-Era-EngA-EngB-Septin-like GTPase superfamily. TrmE GTPase family.</text>
</comment>
<dbReference type="CDD" id="cd14858">
    <property type="entry name" value="TrmE_N"/>
    <property type="match status" value="1"/>
</dbReference>
<dbReference type="CDD" id="cd04164">
    <property type="entry name" value="trmE"/>
    <property type="match status" value="1"/>
</dbReference>
<dbReference type="Pfam" id="PF10396">
    <property type="entry name" value="TrmE_N"/>
    <property type="match status" value="1"/>
</dbReference>
<protein>
    <submittedName>
        <fullName evidence="7 8">tRNA modification GTPase GTPBP3, mitochondrial</fullName>
    </submittedName>
</protein>
<gene>
    <name evidence="7 8 9" type="primary">LOC101861274</name>
</gene>
<dbReference type="NCBIfam" id="TIGR00231">
    <property type="entry name" value="small_GTP"/>
    <property type="match status" value="1"/>
</dbReference>
<dbReference type="Gene3D" id="3.40.50.300">
    <property type="entry name" value="P-loop containing nucleotide triphosphate hydrolases"/>
    <property type="match status" value="1"/>
</dbReference>
<dbReference type="SUPFAM" id="SSF116878">
    <property type="entry name" value="TrmE connector domain"/>
    <property type="match status" value="1"/>
</dbReference>
<dbReference type="InterPro" id="IPR027266">
    <property type="entry name" value="TrmE/GcvT-like"/>
</dbReference>
<dbReference type="HAMAP" id="MF_00379">
    <property type="entry name" value="GTPase_MnmE"/>
    <property type="match status" value="1"/>
</dbReference>
<dbReference type="PANTHER" id="PTHR42714:SF2">
    <property type="entry name" value="TRNA MODIFICATION GTPASE GTPBP3, MITOCHONDRIAL"/>
    <property type="match status" value="1"/>
</dbReference>
<keyword evidence="4" id="KW-0342">GTP-binding</keyword>
<dbReference type="InterPro" id="IPR027417">
    <property type="entry name" value="P-loop_NTPase"/>
</dbReference>
<dbReference type="RefSeq" id="XP_035825137.1">
    <property type="nucleotide sequence ID" value="XM_035969244.1"/>
</dbReference>
<evidence type="ECO:0000259" key="5">
    <source>
        <dbReference type="PROSITE" id="PS51709"/>
    </source>
</evidence>
<organism evidence="6 8">
    <name type="scientific">Aplysia californica</name>
    <name type="common">California sea hare</name>
    <dbReference type="NCBI Taxonomy" id="6500"/>
    <lineage>
        <taxon>Eukaryota</taxon>
        <taxon>Metazoa</taxon>
        <taxon>Spiralia</taxon>
        <taxon>Lophotrochozoa</taxon>
        <taxon>Mollusca</taxon>
        <taxon>Gastropoda</taxon>
        <taxon>Heterobranchia</taxon>
        <taxon>Euthyneura</taxon>
        <taxon>Tectipleura</taxon>
        <taxon>Aplysiida</taxon>
        <taxon>Aplysioidea</taxon>
        <taxon>Aplysiidae</taxon>
        <taxon>Aplysia</taxon>
    </lineage>
</organism>
<keyword evidence="2" id="KW-0819">tRNA processing</keyword>
<evidence type="ECO:0000256" key="1">
    <source>
        <dbReference type="ARBA" id="ARBA00011043"/>
    </source>
</evidence>
<evidence type="ECO:0000313" key="8">
    <source>
        <dbReference type="RefSeq" id="XP_035825136.1"/>
    </source>
</evidence>
<evidence type="ECO:0000313" key="7">
    <source>
        <dbReference type="RefSeq" id="XP_005096541.1"/>
    </source>
</evidence>
<dbReference type="PANTHER" id="PTHR42714">
    <property type="entry name" value="TRNA MODIFICATION GTPASE GTPBP3"/>
    <property type="match status" value="1"/>
</dbReference>
<dbReference type="InterPro" id="IPR005225">
    <property type="entry name" value="Small_GTP-bd"/>
</dbReference>
<dbReference type="Proteomes" id="UP000694888">
    <property type="component" value="Unplaced"/>
</dbReference>
<evidence type="ECO:0000313" key="9">
    <source>
        <dbReference type="RefSeq" id="XP_035825137.1"/>
    </source>
</evidence>
<dbReference type="Gene3D" id="3.30.1360.120">
    <property type="entry name" value="Probable tRNA modification gtpase trme, domain 1"/>
    <property type="match status" value="1"/>
</dbReference>
<dbReference type="InterPro" id="IPR004520">
    <property type="entry name" value="GTPase_MnmE"/>
</dbReference>